<dbReference type="GO" id="GO:0004585">
    <property type="term" value="F:ornithine carbamoyltransferase activity"/>
    <property type="evidence" value="ECO:0007669"/>
    <property type="project" value="UniProtKB-UniRule"/>
</dbReference>
<dbReference type="GO" id="GO:0042450">
    <property type="term" value="P:L-arginine biosynthetic process via ornithine"/>
    <property type="evidence" value="ECO:0007669"/>
    <property type="project" value="UniProtKB-UniRule"/>
</dbReference>
<gene>
    <name evidence="9" type="primary">argF</name>
    <name evidence="9" type="ORF">PITCH_A1670011</name>
</gene>
<evidence type="ECO:0000256" key="3">
    <source>
        <dbReference type="ARBA" id="ARBA00013007"/>
    </source>
</evidence>
<feature type="binding site" evidence="6">
    <location>
        <position position="293"/>
    </location>
    <ligand>
        <name>carbamoyl phosphate</name>
        <dbReference type="ChEBI" id="CHEBI:58228"/>
    </ligand>
</feature>
<dbReference type="GO" id="GO:0005737">
    <property type="term" value="C:cytoplasm"/>
    <property type="evidence" value="ECO:0007669"/>
    <property type="project" value="UniProtKB-SubCell"/>
</dbReference>
<name>A0A445MUD2_9BACT</name>
<dbReference type="PRINTS" id="PR00100">
    <property type="entry name" value="AOTCASE"/>
</dbReference>
<dbReference type="Pfam" id="PF00185">
    <property type="entry name" value="OTCace"/>
    <property type="match status" value="1"/>
</dbReference>
<dbReference type="PANTHER" id="PTHR45753:SF3">
    <property type="entry name" value="ORNITHINE TRANSCARBAMYLASE, MITOCHONDRIAL"/>
    <property type="match status" value="1"/>
</dbReference>
<dbReference type="AlphaFoldDB" id="A0A445MUD2"/>
<feature type="binding site" evidence="6">
    <location>
        <begin position="229"/>
        <end position="230"/>
    </location>
    <ligand>
        <name>L-ornithine</name>
        <dbReference type="ChEBI" id="CHEBI:46911"/>
    </ligand>
</feature>
<reference evidence="9" key="1">
    <citation type="submission" date="2018-01" db="EMBL/GenBank/DDBJ databases">
        <authorList>
            <person name="Regsiter A."/>
            <person name="William W."/>
        </authorList>
    </citation>
    <scope>NUCLEOTIDE SEQUENCE</scope>
    <source>
        <strain evidence="9">TRIP AH-1</strain>
    </source>
</reference>
<proteinExistence type="inferred from homology"/>
<comment type="subcellular location">
    <subcellularLocation>
        <location evidence="6">Cytoplasm</location>
    </subcellularLocation>
</comment>
<protein>
    <recommendedName>
        <fullName evidence="3 6">Ornithine carbamoyltransferase</fullName>
        <shortName evidence="6">OTCase</shortName>
        <ecNumber evidence="3 6">2.1.3.3</ecNumber>
    </recommendedName>
</protein>
<dbReference type="FunFam" id="3.40.50.1370:FF:000008">
    <property type="entry name" value="Ornithine carbamoyltransferase"/>
    <property type="match status" value="1"/>
</dbReference>
<dbReference type="InterPro" id="IPR024904">
    <property type="entry name" value="OTCase_ArgI"/>
</dbReference>
<dbReference type="PROSITE" id="PS00097">
    <property type="entry name" value="CARBAMOYLTRANSFERASE"/>
    <property type="match status" value="1"/>
</dbReference>
<evidence type="ECO:0000256" key="2">
    <source>
        <dbReference type="ARBA" id="ARBA00007805"/>
    </source>
</evidence>
<organism evidence="9">
    <name type="scientific">uncultured Desulfobacterium sp</name>
    <dbReference type="NCBI Taxonomy" id="201089"/>
    <lineage>
        <taxon>Bacteria</taxon>
        <taxon>Pseudomonadati</taxon>
        <taxon>Thermodesulfobacteriota</taxon>
        <taxon>Desulfobacteria</taxon>
        <taxon>Desulfobacterales</taxon>
        <taxon>Desulfobacteriaceae</taxon>
        <taxon>Desulfobacterium</taxon>
        <taxon>environmental samples</taxon>
    </lineage>
</organism>
<feature type="binding site" evidence="6">
    <location>
        <position position="225"/>
    </location>
    <ligand>
        <name>L-ornithine</name>
        <dbReference type="ChEBI" id="CHEBI:46911"/>
    </ligand>
</feature>
<sequence>MTRSFLTLGDLNREELFEIFQKALKLKAAIKARKEIFPLKNKVVGILFEKPSTRTRVSFESAAIRLGGHAIYLSSNDLQLRRGEPVKDTARVLGGYLDALVARVYDHRTVEELAEYSGITVINALSDIAHPTQAVCDLLTILEVKGSLDGLTLAYIGDGNNVCQSLLECCALAGVNIVAACPEGYHPKAHILDNALRIAEKSGSRITVVDDPTEAAKGADILYADVWVSMGEESEKEKKMKAFKGYQINADLLSIAAKGALVMHCLPAYRGLEITDDVIECPQSIVWQQAENKTHGAAAILAFFMDSE</sequence>
<dbReference type="GO" id="GO:0019240">
    <property type="term" value="P:citrulline biosynthetic process"/>
    <property type="evidence" value="ECO:0007669"/>
    <property type="project" value="TreeGrafter"/>
</dbReference>
<dbReference type="EC" id="2.1.3.3" evidence="3 6"/>
<dbReference type="PRINTS" id="PR00102">
    <property type="entry name" value="OTCASE"/>
</dbReference>
<dbReference type="HAMAP" id="MF_01109">
    <property type="entry name" value="OTCase"/>
    <property type="match status" value="1"/>
</dbReference>
<dbReference type="EMBL" id="OJIN01000076">
    <property type="protein sequence ID" value="SPD73068.1"/>
    <property type="molecule type" value="Genomic_DNA"/>
</dbReference>
<evidence type="ECO:0000256" key="5">
    <source>
        <dbReference type="ARBA" id="ARBA00048772"/>
    </source>
</evidence>
<dbReference type="InterPro" id="IPR006131">
    <property type="entry name" value="Asp_carbamoyltransf_Asp/Orn-bd"/>
</dbReference>
<feature type="binding site" evidence="6">
    <location>
        <begin position="265"/>
        <end position="266"/>
    </location>
    <ligand>
        <name>carbamoyl phosphate</name>
        <dbReference type="ChEBI" id="CHEBI:58228"/>
    </ligand>
</feature>
<dbReference type="NCBIfam" id="TIGR00658">
    <property type="entry name" value="orni_carb_tr"/>
    <property type="match status" value="1"/>
</dbReference>
<keyword evidence="4 6" id="KW-0808">Transferase</keyword>
<feature type="domain" description="Aspartate/ornithine carbamoyltransferase carbamoyl-P binding" evidence="8">
    <location>
        <begin position="3"/>
        <end position="143"/>
    </location>
</feature>
<evidence type="ECO:0000259" key="7">
    <source>
        <dbReference type="Pfam" id="PF00185"/>
    </source>
</evidence>
<evidence type="ECO:0000256" key="6">
    <source>
        <dbReference type="HAMAP-Rule" id="MF_01109"/>
    </source>
</evidence>
<evidence type="ECO:0000259" key="8">
    <source>
        <dbReference type="Pfam" id="PF02729"/>
    </source>
</evidence>
<comment type="pathway">
    <text evidence="1">Amino-acid biosynthesis; L-arginine biosynthesis; L-arginine from L-ornithine and carbamoyl phosphate: step 1/3.</text>
</comment>
<feature type="binding site" evidence="6">
    <location>
        <position position="161"/>
    </location>
    <ligand>
        <name>L-ornithine</name>
        <dbReference type="ChEBI" id="CHEBI:46911"/>
    </ligand>
</feature>
<dbReference type="GO" id="GO:0016597">
    <property type="term" value="F:amino acid binding"/>
    <property type="evidence" value="ECO:0007669"/>
    <property type="project" value="InterPro"/>
</dbReference>
<feature type="binding site" evidence="6">
    <location>
        <begin position="130"/>
        <end position="133"/>
    </location>
    <ligand>
        <name>carbamoyl phosphate</name>
        <dbReference type="ChEBI" id="CHEBI:58228"/>
    </ligand>
</feature>
<feature type="binding site" evidence="6">
    <location>
        <position position="79"/>
    </location>
    <ligand>
        <name>carbamoyl phosphate</name>
        <dbReference type="ChEBI" id="CHEBI:58228"/>
    </ligand>
</feature>
<dbReference type="Gene3D" id="3.40.50.1370">
    <property type="entry name" value="Aspartate/ornithine carbamoyltransferase"/>
    <property type="match status" value="2"/>
</dbReference>
<dbReference type="InterPro" id="IPR002292">
    <property type="entry name" value="Orn/put_carbamltrans"/>
</dbReference>
<evidence type="ECO:0000256" key="4">
    <source>
        <dbReference type="ARBA" id="ARBA00022679"/>
    </source>
</evidence>
<dbReference type="NCBIfam" id="NF001986">
    <property type="entry name" value="PRK00779.1"/>
    <property type="match status" value="1"/>
</dbReference>
<dbReference type="InterPro" id="IPR006132">
    <property type="entry name" value="Asp/Orn_carbamoyltranf_P-bd"/>
</dbReference>
<comment type="catalytic activity">
    <reaction evidence="5 6">
        <text>carbamoyl phosphate + L-ornithine = L-citrulline + phosphate + H(+)</text>
        <dbReference type="Rhea" id="RHEA:19513"/>
        <dbReference type="ChEBI" id="CHEBI:15378"/>
        <dbReference type="ChEBI" id="CHEBI:43474"/>
        <dbReference type="ChEBI" id="CHEBI:46911"/>
        <dbReference type="ChEBI" id="CHEBI:57743"/>
        <dbReference type="ChEBI" id="CHEBI:58228"/>
        <dbReference type="EC" id="2.1.3.3"/>
    </reaction>
</comment>
<feature type="binding site" evidence="6">
    <location>
        <begin position="52"/>
        <end position="55"/>
    </location>
    <ligand>
        <name>carbamoyl phosphate</name>
        <dbReference type="ChEBI" id="CHEBI:58228"/>
    </ligand>
</feature>
<dbReference type="PANTHER" id="PTHR45753">
    <property type="entry name" value="ORNITHINE CARBAMOYLTRANSFERASE, MITOCHONDRIAL"/>
    <property type="match status" value="1"/>
</dbReference>
<feature type="domain" description="Aspartate/ornithine carbamoyltransferase Asp/Orn-binding" evidence="7">
    <location>
        <begin position="149"/>
        <end position="303"/>
    </location>
</feature>
<evidence type="ECO:0000313" key="9">
    <source>
        <dbReference type="EMBL" id="SPD73068.1"/>
    </source>
</evidence>
<dbReference type="Pfam" id="PF02729">
    <property type="entry name" value="OTCace_N"/>
    <property type="match status" value="1"/>
</dbReference>
<accession>A0A445MUD2</accession>
<dbReference type="InterPro" id="IPR006130">
    <property type="entry name" value="Asp/Orn_carbamoylTrfase"/>
</dbReference>
<feature type="binding site" evidence="6">
    <location>
        <position position="103"/>
    </location>
    <ligand>
        <name>carbamoyl phosphate</name>
        <dbReference type="ChEBI" id="CHEBI:58228"/>
    </ligand>
</feature>
<comment type="similarity">
    <text evidence="2 6">Belongs to the aspartate/ornithine carbamoyltransferase superfamily. OTCase family.</text>
</comment>
<dbReference type="SUPFAM" id="SSF53671">
    <property type="entry name" value="Aspartate/ornithine carbamoyltransferase"/>
    <property type="match status" value="1"/>
</dbReference>
<dbReference type="InterPro" id="IPR036901">
    <property type="entry name" value="Asp/Orn_carbamoylTrfase_sf"/>
</dbReference>
<keyword evidence="6" id="KW-0963">Cytoplasm</keyword>
<evidence type="ECO:0000256" key="1">
    <source>
        <dbReference type="ARBA" id="ARBA00004975"/>
    </source>
</evidence>